<dbReference type="AlphaFoldDB" id="A0A8S3UJ71"/>
<name>A0A8S3UJ71_MYTED</name>
<organism evidence="2 3">
    <name type="scientific">Mytilus edulis</name>
    <name type="common">Blue mussel</name>
    <dbReference type="NCBI Taxonomy" id="6550"/>
    <lineage>
        <taxon>Eukaryota</taxon>
        <taxon>Metazoa</taxon>
        <taxon>Spiralia</taxon>
        <taxon>Lophotrochozoa</taxon>
        <taxon>Mollusca</taxon>
        <taxon>Bivalvia</taxon>
        <taxon>Autobranchia</taxon>
        <taxon>Pteriomorphia</taxon>
        <taxon>Mytilida</taxon>
        <taxon>Mytiloidea</taxon>
        <taxon>Mytilidae</taxon>
        <taxon>Mytilinae</taxon>
        <taxon>Mytilus</taxon>
    </lineage>
</organism>
<evidence type="ECO:0000313" key="2">
    <source>
        <dbReference type="EMBL" id="CAG2246427.1"/>
    </source>
</evidence>
<protein>
    <submittedName>
        <fullName evidence="2">Uncharacterized protein</fullName>
    </submittedName>
</protein>
<dbReference type="OrthoDB" id="10313437at2759"/>
<gene>
    <name evidence="2" type="ORF">MEDL_58404</name>
</gene>
<reference evidence="2" key="1">
    <citation type="submission" date="2021-03" db="EMBL/GenBank/DDBJ databases">
        <authorList>
            <person name="Bekaert M."/>
        </authorList>
    </citation>
    <scope>NUCLEOTIDE SEQUENCE</scope>
</reference>
<dbReference type="Proteomes" id="UP000683360">
    <property type="component" value="Unassembled WGS sequence"/>
</dbReference>
<feature type="transmembrane region" description="Helical" evidence="1">
    <location>
        <begin position="188"/>
        <end position="210"/>
    </location>
</feature>
<evidence type="ECO:0000313" key="3">
    <source>
        <dbReference type="Proteomes" id="UP000683360"/>
    </source>
</evidence>
<dbReference type="EMBL" id="CAJPWZ010002866">
    <property type="protein sequence ID" value="CAG2246427.1"/>
    <property type="molecule type" value="Genomic_DNA"/>
</dbReference>
<feature type="transmembrane region" description="Helical" evidence="1">
    <location>
        <begin position="12"/>
        <end position="35"/>
    </location>
</feature>
<keyword evidence="3" id="KW-1185">Reference proteome</keyword>
<comment type="caution">
    <text evidence="2">The sequence shown here is derived from an EMBL/GenBank/DDBJ whole genome shotgun (WGS) entry which is preliminary data.</text>
</comment>
<evidence type="ECO:0000256" key="1">
    <source>
        <dbReference type="SAM" id="Phobius"/>
    </source>
</evidence>
<proteinExistence type="predicted"/>
<accession>A0A8S3UJ71</accession>
<feature type="transmembrane region" description="Helical" evidence="1">
    <location>
        <begin position="129"/>
        <end position="150"/>
    </location>
</feature>
<keyword evidence="1" id="KW-0472">Membrane</keyword>
<keyword evidence="1" id="KW-0812">Transmembrane</keyword>
<feature type="transmembrane region" description="Helical" evidence="1">
    <location>
        <begin position="101"/>
        <end position="122"/>
    </location>
</feature>
<keyword evidence="1" id="KW-1133">Transmembrane helix</keyword>
<sequence length="256" mass="28278">MGECLKTVVKIVLAVLPVICIVLLSVSIVMLGVSLDPGVKWNEYTQPVYGMDTFYFSNLFSSLDVTIYAGTKNNIPCDSNYLALLNPHHDESWKVPIQNKLYQALGLVSGTLFMLIISLTIYSVSKQKLFTVITKVIALGTGIAGGYFILNATGEYVKGLPGAISLSAAAYYHVEKEDMQIGHHLAKYSAVITIIGCVLIFANIALFIPLGEGKWIWQKRQMSCQTHRKLYQKKFTNPTETNKTVQPVKIKGILSP</sequence>